<reference evidence="6 7" key="1">
    <citation type="submission" date="2015-08" db="EMBL/GenBank/DDBJ databases">
        <title>The genome of the Asian arowana (Scleropages formosus).</title>
        <authorList>
            <person name="Tan M.H."/>
            <person name="Gan H.M."/>
            <person name="Croft L.J."/>
            <person name="Austin C.M."/>
        </authorList>
    </citation>
    <scope>NUCLEOTIDE SEQUENCE [LARGE SCALE GENOMIC DNA]</scope>
    <source>
        <strain evidence="6">Aro1</strain>
    </source>
</reference>
<evidence type="ECO:0000256" key="1">
    <source>
        <dbReference type="ARBA" id="ARBA00004496"/>
    </source>
</evidence>
<feature type="compositionally biased region" description="Polar residues" evidence="4">
    <location>
        <begin position="1171"/>
        <end position="1188"/>
    </location>
</feature>
<feature type="compositionally biased region" description="Polar residues" evidence="4">
    <location>
        <begin position="1101"/>
        <end position="1123"/>
    </location>
</feature>
<evidence type="ECO:0000256" key="3">
    <source>
        <dbReference type="ARBA" id="ARBA00022490"/>
    </source>
</evidence>
<name>A0A0P7UIJ0_SCLFO</name>
<evidence type="ECO:0000313" key="6">
    <source>
        <dbReference type="EMBL" id="KPP69695.1"/>
    </source>
</evidence>
<dbReference type="GO" id="GO:1990254">
    <property type="term" value="F:keratin filament binding"/>
    <property type="evidence" value="ECO:0007669"/>
    <property type="project" value="TreeGrafter"/>
</dbReference>
<feature type="compositionally biased region" description="Polar residues" evidence="4">
    <location>
        <begin position="803"/>
        <end position="824"/>
    </location>
</feature>
<feature type="region of interest" description="Disordered" evidence="4">
    <location>
        <begin position="575"/>
        <end position="608"/>
    </location>
</feature>
<dbReference type="Proteomes" id="UP000034805">
    <property type="component" value="Unassembled WGS sequence"/>
</dbReference>
<feature type="region of interest" description="Disordered" evidence="4">
    <location>
        <begin position="505"/>
        <end position="534"/>
    </location>
</feature>
<feature type="compositionally biased region" description="Basic and acidic residues" evidence="4">
    <location>
        <begin position="1156"/>
        <end position="1170"/>
    </location>
</feature>
<feature type="compositionally biased region" description="Basic and acidic residues" evidence="4">
    <location>
        <begin position="1043"/>
        <end position="1055"/>
    </location>
</feature>
<dbReference type="InterPro" id="IPR012461">
    <property type="entry name" value="SACK1"/>
</dbReference>
<dbReference type="Gene3D" id="3.30.870.10">
    <property type="entry name" value="Endonuclease Chain A"/>
    <property type="match status" value="1"/>
</dbReference>
<evidence type="ECO:0000256" key="2">
    <source>
        <dbReference type="ARBA" id="ARBA00006937"/>
    </source>
</evidence>
<accession>A0A0P7UIJ0</accession>
<dbReference type="GO" id="GO:0045104">
    <property type="term" value="P:intermediate filament cytoskeleton organization"/>
    <property type="evidence" value="ECO:0007669"/>
    <property type="project" value="TreeGrafter"/>
</dbReference>
<feature type="compositionally biased region" description="Basic and acidic residues" evidence="4">
    <location>
        <begin position="1017"/>
        <end position="1030"/>
    </location>
</feature>
<dbReference type="SUPFAM" id="SSF56024">
    <property type="entry name" value="Phospholipase D/nuclease"/>
    <property type="match status" value="1"/>
</dbReference>
<dbReference type="STRING" id="113540.ENSSFOP00015032736"/>
<feature type="region of interest" description="Disordered" evidence="4">
    <location>
        <begin position="634"/>
        <end position="685"/>
    </location>
</feature>
<feature type="compositionally biased region" description="Polar residues" evidence="4">
    <location>
        <begin position="1071"/>
        <end position="1091"/>
    </location>
</feature>
<sequence>MAHRSQCSSLGDNPLDPNYLPPHYREDYRLAIDALVEDDVQGYNEFLQRAGTVDFLSRPEVEHIRNTVQAPRHISQPELLYTENEADGSSDTYWPVHSDLEAPVLDLGWPVRHSFIGPTEVTTLVNPSDPEMPSIKEQARRLIKRAQQVVAVVMDMFTDVDIFSDLLDAAARHIPVYILLDEQNAHHFCTMVTSCRVNLEMVPMMRIRTVSGITYFCRTGKSFKGQMMDRFLLTDCQAVLSGNYSFMWSFEKIHRCIAHLFLGELVTTFDEEFRILFAQSQPLVLENALVPLPRDSSTYGGSQFSFKRSQSFRNPRGVPYLNMESSRHAELSGYPFGERMDIDRSTLPFRRDDHLRHTSTELGPVQMSSNKFLRMERSFFDQGRSIMASRQMEMNAYKRHSYAEGTHESFTSARQFMKHRVMNNLEEMESHFQSEQHHYQGGGPGSGFGHYNKMRSQGYHQSDQYLESECPPEFEAAGSYSHMVDHLSPDTSKAAMHEHRNLVASGGGRYTQTKPTRPSMGHSYACQSSPTQPHPPDLKHLFPGGDVDRLPQDPSAKQGLRNWRITSYLSAYENTEQEGLPQPLGPDAFEDYPQPSEGKLHGSESSVPRFGAREFPNIPSERADLLPRYGKPVLTRPQAVPEPGDQASAGMDYMHTSGMSGTKKGDKLEEVQKREPREISITKHESFRSRLNPMLQRSSRLRSSLIFSSSKLEQHSSLALRSGSGADANEEDETNSLKTSSIVAQILEKRRSMSREPFELSNCKKTDAKDTAPVDTSQPDVSTKEAESGALVNDPPAKEQGEAQPSDSCPQTQHSTAPSTNMNDPESRLLYFKELAAKRKASRLAVESTTRSPEPKPKKPDLSAIPPDTSTQKPVNTVTLTELNSVKAPAEVESDTPMVSVKPSEMNEGEPPSSKQREVKNGDKSQRKESLPPKTPIPLPSPKFLKKDSLKPFKSSHFRRISCDEDMLTDATDAEKSEMKKSRCRSSSSSVSQGELGEKLQKNLGSSTSLNVLDGGGEGKQDKKPLDFLKKQTQRLKGLLSTKGDKKAAAAEEKAAQSMRTVPEDSEESNSKLTASPSPGRTSNADNNAVTAESKGEKSSKPATKPSQSRYQSSTTNILYSSNLRDDTKVILEQISANSQKNRTDVAKQSPGSAAEAKEVEGDKRTRTETEPSITYYSRNRFQHSQSNSHERDSLLKRIESFRKEKKVYSRFEVFCSKRD</sequence>
<dbReference type="GO" id="GO:0044380">
    <property type="term" value="P:protein localization to cytoskeleton"/>
    <property type="evidence" value="ECO:0007669"/>
    <property type="project" value="TreeGrafter"/>
</dbReference>
<keyword evidence="3" id="KW-0963">Cytoplasm</keyword>
<proteinExistence type="inferred from homology"/>
<dbReference type="PANTHER" id="PTHR16181">
    <property type="entry name" value="PROTEIN FAM83A-RELATED"/>
    <property type="match status" value="1"/>
</dbReference>
<dbReference type="GO" id="GO:0019901">
    <property type="term" value="F:protein kinase binding"/>
    <property type="evidence" value="ECO:0007669"/>
    <property type="project" value="TreeGrafter"/>
</dbReference>
<evidence type="ECO:0000259" key="5">
    <source>
        <dbReference type="Pfam" id="PF07894"/>
    </source>
</evidence>
<feature type="compositionally biased region" description="Basic and acidic residues" evidence="4">
    <location>
        <begin position="747"/>
        <end position="772"/>
    </location>
</feature>
<dbReference type="GO" id="GO:0007165">
    <property type="term" value="P:signal transduction"/>
    <property type="evidence" value="ECO:0007669"/>
    <property type="project" value="TreeGrafter"/>
</dbReference>
<dbReference type="EMBL" id="JARO02003833">
    <property type="protein sequence ID" value="KPP69695.1"/>
    <property type="molecule type" value="Genomic_DNA"/>
</dbReference>
<feature type="region of interest" description="Disordered" evidence="4">
    <location>
        <begin position="712"/>
        <end position="950"/>
    </location>
</feature>
<dbReference type="FunFam" id="3.30.870.10:FF:000004">
    <property type="entry name" value="protein FAM83H isoform X2"/>
    <property type="match status" value="1"/>
</dbReference>
<dbReference type="Pfam" id="PF07894">
    <property type="entry name" value="SACK1"/>
    <property type="match status" value="1"/>
</dbReference>
<feature type="compositionally biased region" description="Basic and acidic residues" evidence="4">
    <location>
        <begin position="915"/>
        <end position="931"/>
    </location>
</feature>
<dbReference type="InterPro" id="IPR050944">
    <property type="entry name" value="FAM83"/>
</dbReference>
<feature type="domain" description="Scaffolding anchor of CK1" evidence="5">
    <location>
        <begin position="13"/>
        <end position="282"/>
    </location>
</feature>
<dbReference type="GO" id="GO:0030335">
    <property type="term" value="P:positive regulation of cell migration"/>
    <property type="evidence" value="ECO:0007669"/>
    <property type="project" value="TreeGrafter"/>
</dbReference>
<feature type="region of interest" description="Disordered" evidence="4">
    <location>
        <begin position="1135"/>
        <end position="1193"/>
    </location>
</feature>
<comment type="similarity">
    <text evidence="2">Belongs to the FAM83 family.</text>
</comment>
<evidence type="ECO:0000256" key="4">
    <source>
        <dbReference type="SAM" id="MobiDB-lite"/>
    </source>
</evidence>
<feature type="region of interest" description="Disordered" evidence="4">
    <location>
        <begin position="973"/>
        <end position="1123"/>
    </location>
</feature>
<dbReference type="AlphaFoldDB" id="A0A0P7UIJ0"/>
<dbReference type="GO" id="GO:0005737">
    <property type="term" value="C:cytoplasm"/>
    <property type="evidence" value="ECO:0007669"/>
    <property type="project" value="UniProtKB-SubCell"/>
</dbReference>
<feature type="compositionally biased region" description="Polar residues" evidence="4">
    <location>
        <begin position="868"/>
        <end position="884"/>
    </location>
</feature>
<evidence type="ECO:0000313" key="7">
    <source>
        <dbReference type="Proteomes" id="UP000034805"/>
    </source>
</evidence>
<dbReference type="GO" id="GO:0045095">
    <property type="term" value="C:keratin filament"/>
    <property type="evidence" value="ECO:0007669"/>
    <property type="project" value="TreeGrafter"/>
</dbReference>
<organism evidence="6 7">
    <name type="scientific">Scleropages formosus</name>
    <name type="common">Asian bonytongue</name>
    <name type="synonym">Osteoglossum formosum</name>
    <dbReference type="NCBI Taxonomy" id="113540"/>
    <lineage>
        <taxon>Eukaryota</taxon>
        <taxon>Metazoa</taxon>
        <taxon>Chordata</taxon>
        <taxon>Craniata</taxon>
        <taxon>Vertebrata</taxon>
        <taxon>Euteleostomi</taxon>
        <taxon>Actinopterygii</taxon>
        <taxon>Neopterygii</taxon>
        <taxon>Teleostei</taxon>
        <taxon>Osteoglossocephala</taxon>
        <taxon>Osteoglossomorpha</taxon>
        <taxon>Osteoglossiformes</taxon>
        <taxon>Osteoglossidae</taxon>
        <taxon>Scleropages</taxon>
    </lineage>
</organism>
<dbReference type="PANTHER" id="PTHR16181:SF29">
    <property type="entry name" value="PROTEIN FAM83A-RELATED"/>
    <property type="match status" value="1"/>
</dbReference>
<comment type="subcellular location">
    <subcellularLocation>
        <location evidence="1">Cytoplasm</location>
    </subcellularLocation>
</comment>
<protein>
    <submittedName>
        <fullName evidence="6">Protein FAM83H-like</fullName>
    </submittedName>
</protein>
<gene>
    <name evidence="6" type="ORF">Z043_111532</name>
</gene>
<feature type="compositionally biased region" description="Basic and acidic residues" evidence="4">
    <location>
        <begin position="663"/>
        <end position="685"/>
    </location>
</feature>
<comment type="caution">
    <text evidence="6">The sequence shown here is derived from an EMBL/GenBank/DDBJ whole genome shotgun (WGS) entry which is preliminary data.</text>
</comment>